<evidence type="ECO:0000313" key="2">
    <source>
        <dbReference type="EMBL" id="KAF1974417.1"/>
    </source>
</evidence>
<sequence length="169" mass="18983">MSWSYTVHQINRSLEQIALWYQDFLHRSEAAFRALHDRITYLEQQQQSSQGPSDEQVEQVLRKILADRFSDGATQPTLKPNEGKDGQHFVKPPDSASVPRPPAIDPAALQVDPTAVPSKVYGQTFQMLEKELHRFPQTEVSKSALKATTVKNEGTANCPAPPPDHGRPW</sequence>
<reference evidence="2" key="1">
    <citation type="journal article" date="2020" name="Stud. Mycol.">
        <title>101 Dothideomycetes genomes: a test case for predicting lifestyles and emergence of pathogens.</title>
        <authorList>
            <person name="Haridas S."/>
            <person name="Albert R."/>
            <person name="Binder M."/>
            <person name="Bloem J."/>
            <person name="Labutti K."/>
            <person name="Salamov A."/>
            <person name="Andreopoulos B."/>
            <person name="Baker S."/>
            <person name="Barry K."/>
            <person name="Bills G."/>
            <person name="Bluhm B."/>
            <person name="Cannon C."/>
            <person name="Castanera R."/>
            <person name="Culley D."/>
            <person name="Daum C."/>
            <person name="Ezra D."/>
            <person name="Gonzalez J."/>
            <person name="Henrissat B."/>
            <person name="Kuo A."/>
            <person name="Liang C."/>
            <person name="Lipzen A."/>
            <person name="Lutzoni F."/>
            <person name="Magnuson J."/>
            <person name="Mondo S."/>
            <person name="Nolan M."/>
            <person name="Ohm R."/>
            <person name="Pangilinan J."/>
            <person name="Park H.-J."/>
            <person name="Ramirez L."/>
            <person name="Alfaro M."/>
            <person name="Sun H."/>
            <person name="Tritt A."/>
            <person name="Yoshinaga Y."/>
            <person name="Zwiers L.-H."/>
            <person name="Turgeon B."/>
            <person name="Goodwin S."/>
            <person name="Spatafora J."/>
            <person name="Crous P."/>
            <person name="Grigoriev I."/>
        </authorList>
    </citation>
    <scope>NUCLEOTIDE SEQUENCE</scope>
    <source>
        <strain evidence="2">CBS 107.79</strain>
    </source>
</reference>
<accession>A0A6A5VM09</accession>
<keyword evidence="3" id="KW-1185">Reference proteome</keyword>
<feature type="region of interest" description="Disordered" evidence="1">
    <location>
        <begin position="68"/>
        <end position="107"/>
    </location>
</feature>
<name>A0A6A5VM09_9PLEO</name>
<dbReference type="EMBL" id="ML976675">
    <property type="protein sequence ID" value="KAF1974417.1"/>
    <property type="molecule type" value="Genomic_DNA"/>
</dbReference>
<dbReference type="AlphaFoldDB" id="A0A6A5VM09"/>
<proteinExistence type="predicted"/>
<protein>
    <submittedName>
        <fullName evidence="2">Uncharacterized protein</fullName>
    </submittedName>
</protein>
<evidence type="ECO:0000313" key="3">
    <source>
        <dbReference type="Proteomes" id="UP000800036"/>
    </source>
</evidence>
<dbReference type="Proteomes" id="UP000800036">
    <property type="component" value="Unassembled WGS sequence"/>
</dbReference>
<organism evidence="2 3">
    <name type="scientific">Bimuria novae-zelandiae CBS 107.79</name>
    <dbReference type="NCBI Taxonomy" id="1447943"/>
    <lineage>
        <taxon>Eukaryota</taxon>
        <taxon>Fungi</taxon>
        <taxon>Dikarya</taxon>
        <taxon>Ascomycota</taxon>
        <taxon>Pezizomycotina</taxon>
        <taxon>Dothideomycetes</taxon>
        <taxon>Pleosporomycetidae</taxon>
        <taxon>Pleosporales</taxon>
        <taxon>Massarineae</taxon>
        <taxon>Didymosphaeriaceae</taxon>
        <taxon>Bimuria</taxon>
    </lineage>
</organism>
<dbReference type="OrthoDB" id="3735750at2759"/>
<gene>
    <name evidence="2" type="ORF">BU23DRAFT_461758</name>
</gene>
<feature type="region of interest" description="Disordered" evidence="1">
    <location>
        <begin position="147"/>
        <end position="169"/>
    </location>
</feature>
<evidence type="ECO:0000256" key="1">
    <source>
        <dbReference type="SAM" id="MobiDB-lite"/>
    </source>
</evidence>